<organism evidence="2 3">
    <name type="scientific">Lophiotrema nucula</name>
    <dbReference type="NCBI Taxonomy" id="690887"/>
    <lineage>
        <taxon>Eukaryota</taxon>
        <taxon>Fungi</taxon>
        <taxon>Dikarya</taxon>
        <taxon>Ascomycota</taxon>
        <taxon>Pezizomycotina</taxon>
        <taxon>Dothideomycetes</taxon>
        <taxon>Pleosporomycetidae</taxon>
        <taxon>Pleosporales</taxon>
        <taxon>Lophiotremataceae</taxon>
        <taxon>Lophiotrema</taxon>
    </lineage>
</organism>
<proteinExistence type="predicted"/>
<evidence type="ECO:0000313" key="3">
    <source>
        <dbReference type="Proteomes" id="UP000799770"/>
    </source>
</evidence>
<evidence type="ECO:0000256" key="1">
    <source>
        <dbReference type="SAM" id="MobiDB-lite"/>
    </source>
</evidence>
<name>A0A6A5ZAC7_9PLEO</name>
<dbReference type="EMBL" id="ML977321">
    <property type="protein sequence ID" value="KAF2116156.1"/>
    <property type="molecule type" value="Genomic_DNA"/>
</dbReference>
<keyword evidence="3" id="KW-1185">Reference proteome</keyword>
<dbReference type="Proteomes" id="UP000799770">
    <property type="component" value="Unassembled WGS sequence"/>
</dbReference>
<reference evidence="2" key="1">
    <citation type="journal article" date="2020" name="Stud. Mycol.">
        <title>101 Dothideomycetes genomes: a test case for predicting lifestyles and emergence of pathogens.</title>
        <authorList>
            <person name="Haridas S."/>
            <person name="Albert R."/>
            <person name="Binder M."/>
            <person name="Bloem J."/>
            <person name="Labutti K."/>
            <person name="Salamov A."/>
            <person name="Andreopoulos B."/>
            <person name="Baker S."/>
            <person name="Barry K."/>
            <person name="Bills G."/>
            <person name="Bluhm B."/>
            <person name="Cannon C."/>
            <person name="Castanera R."/>
            <person name="Culley D."/>
            <person name="Daum C."/>
            <person name="Ezra D."/>
            <person name="Gonzalez J."/>
            <person name="Henrissat B."/>
            <person name="Kuo A."/>
            <person name="Liang C."/>
            <person name="Lipzen A."/>
            <person name="Lutzoni F."/>
            <person name="Magnuson J."/>
            <person name="Mondo S."/>
            <person name="Nolan M."/>
            <person name="Ohm R."/>
            <person name="Pangilinan J."/>
            <person name="Park H.-J."/>
            <person name="Ramirez L."/>
            <person name="Alfaro M."/>
            <person name="Sun H."/>
            <person name="Tritt A."/>
            <person name="Yoshinaga Y."/>
            <person name="Zwiers L.-H."/>
            <person name="Turgeon B."/>
            <person name="Goodwin S."/>
            <person name="Spatafora J."/>
            <person name="Crous P."/>
            <person name="Grigoriev I."/>
        </authorList>
    </citation>
    <scope>NUCLEOTIDE SEQUENCE</scope>
    <source>
        <strain evidence="2">CBS 627.86</strain>
    </source>
</reference>
<evidence type="ECO:0000313" key="2">
    <source>
        <dbReference type="EMBL" id="KAF2116156.1"/>
    </source>
</evidence>
<feature type="region of interest" description="Disordered" evidence="1">
    <location>
        <begin position="1"/>
        <end position="66"/>
    </location>
</feature>
<sequence>MPTEPPKSRGLSPSWSIFRRKSASDESTRPRSRSRSLAFLSPMPTTFSSDSDESRSIQSSASRGRKSLRDMIHKLRSTSSVTLIDEPQLKESDFKQLESWFLGFDRYNQLVTTHISGNGAYPMEQFNKITGILSKSLGGQFIHGLPEAAFDFSLLWCPAGPLTRKDNNEPSWSWTAWDGPVNFPFDPTNSPDLRSVSRNESELFKSEIVQFHIGPETTPYEVRREKSDKSEKTLRIKYPSYFHAPRGYDPTTDSDTLRFKAMTIPANGFTVGQLEYSEKDIACSHLINNKKQLCGVIMDYEATILEPSTTGPFEFILLSRNLRRDPSRDAKKPVIPTNHPPGTPIWDGARFVWDAEVEDYDETVFETGPWKMLNVMLIKWVGDHAERVAVARIHEDAWAVQNPQRKDIVLL</sequence>
<dbReference type="AlphaFoldDB" id="A0A6A5ZAC7"/>
<accession>A0A6A5ZAC7</accession>
<gene>
    <name evidence="2" type="ORF">BDV96DRAFT_491728</name>
</gene>
<dbReference type="OrthoDB" id="3830006at2759"/>
<protein>
    <submittedName>
        <fullName evidence="2">Uncharacterized protein</fullName>
    </submittedName>
</protein>